<gene>
    <name evidence="11 12 13 14" type="primary">LOC115224222</name>
</gene>
<comment type="similarity">
    <text evidence="1 7">Belongs to the WD repeat coronin family.</text>
</comment>
<feature type="compositionally biased region" description="Acidic residues" evidence="8">
    <location>
        <begin position="544"/>
        <end position="561"/>
    </location>
</feature>
<dbReference type="InterPro" id="IPR001680">
    <property type="entry name" value="WD40_rpt"/>
</dbReference>
<dbReference type="Gene3D" id="2.130.10.10">
    <property type="entry name" value="YVTN repeat-like/Quinoprotein amine dehydrogenase"/>
    <property type="match status" value="1"/>
</dbReference>
<evidence type="ECO:0000256" key="4">
    <source>
        <dbReference type="ARBA" id="ARBA00023054"/>
    </source>
</evidence>
<evidence type="ECO:0000256" key="6">
    <source>
        <dbReference type="PROSITE-ProRule" id="PRU00221"/>
    </source>
</evidence>
<evidence type="ECO:0000259" key="9">
    <source>
        <dbReference type="SMART" id="SM01166"/>
    </source>
</evidence>
<feature type="region of interest" description="Disordered" evidence="8">
    <location>
        <begin position="397"/>
        <end position="512"/>
    </location>
</feature>
<dbReference type="KEGG" id="osn:115224222"/>
<feature type="compositionally biased region" description="Polar residues" evidence="8">
    <location>
        <begin position="420"/>
        <end position="429"/>
    </location>
</feature>
<dbReference type="PROSITE" id="PS50082">
    <property type="entry name" value="WD_REPEATS_2"/>
    <property type="match status" value="2"/>
</dbReference>
<dbReference type="GO" id="GO:0007015">
    <property type="term" value="P:actin filament organization"/>
    <property type="evidence" value="ECO:0007669"/>
    <property type="project" value="TreeGrafter"/>
</dbReference>
<evidence type="ECO:0000256" key="2">
    <source>
        <dbReference type="ARBA" id="ARBA00022574"/>
    </source>
</evidence>
<reference evidence="11 12" key="1">
    <citation type="submission" date="2025-08" db="UniProtKB">
        <authorList>
            <consortium name="RefSeq"/>
        </authorList>
    </citation>
    <scope>IDENTIFICATION</scope>
</reference>
<dbReference type="InterPro" id="IPR015943">
    <property type="entry name" value="WD40/YVTN_repeat-like_dom_sf"/>
</dbReference>
<dbReference type="AlphaFoldDB" id="A0A6P7TPI5"/>
<dbReference type="InterPro" id="IPR015505">
    <property type="entry name" value="Coronin"/>
</dbReference>
<sequence>MSFVPKSKFRHVFGKALRRDQCYDGIRITKSSWDSTFTAVNPKFVAIITESAGGGAFLVLPLAKVGRVAHDCALVTGHRAAVLDIAFCPHNDNIIASASEDCSIKIWMIPDGGLVTCMTESVVDLLAHQRRVGIVVWHPSAHNILLSAGSDNKIFIWNCGTGEPLVEIELPDLILSVSFNYNGSRVAVTTKDKMIRILDPRTGSEIKSAKGHQGSKPSQCVFLRNGKIFTTGFSRMSERQYALWDEKDLSSPLTMQEVDSSNGVLFPFYDPDTNIVYLCGKGDCSISYYEIIEGSPFVYYLSTYKTSEPQRGIGMMPKRGVNVNQCEISRFYKLLNNGLCEVIPFTVPRKSELYQDDLYPDTADESPAISAHDWFNGKDADPVLVSLKDGFKSTAKEPLKTVRRSNILDKMKPAGGNDSPPAQTPSRGSPTPVAAPVVHAPKPEPVVHSPAPAPAPVSKPAPPQNEVKPAPAPAAAAAEPVVNQRQSANLSNTPSSNNVPAGTPSLPPNFDPKVVMEEVKMLTATVEKLDKRIEELESRLAALECDEEEGEEEDDNNDNDEGDNKDKNDDDDSKVDDMPS</sequence>
<dbReference type="PANTHER" id="PTHR10856:SF0">
    <property type="entry name" value="CORONIN"/>
    <property type="match status" value="1"/>
</dbReference>
<dbReference type="RefSeq" id="XP_029650862.1">
    <property type="nucleotide sequence ID" value="XM_029795002.2"/>
</dbReference>
<keyword evidence="2 6" id="KW-0853">WD repeat</keyword>
<dbReference type="Proteomes" id="UP000515154">
    <property type="component" value="Linkage group LG25"/>
</dbReference>
<dbReference type="SUPFAM" id="SSF50978">
    <property type="entry name" value="WD40 repeat-like"/>
    <property type="match status" value="1"/>
</dbReference>
<evidence type="ECO:0000313" key="11">
    <source>
        <dbReference type="RefSeq" id="XP_029650861.1"/>
    </source>
</evidence>
<dbReference type="FunFam" id="2.130.10.10:FF:000502">
    <property type="entry name" value="Coronin"/>
    <property type="match status" value="1"/>
</dbReference>
<dbReference type="SMART" id="SM01167">
    <property type="entry name" value="DUF1900"/>
    <property type="match status" value="1"/>
</dbReference>
<feature type="region of interest" description="Disordered" evidence="8">
    <location>
        <begin position="540"/>
        <end position="580"/>
    </location>
</feature>
<feature type="compositionally biased region" description="Basic and acidic residues" evidence="8">
    <location>
        <begin position="397"/>
        <end position="412"/>
    </location>
</feature>
<dbReference type="InterPro" id="IPR015048">
    <property type="entry name" value="DUF1899"/>
</dbReference>
<name>A0A6P7TPI5_9MOLL</name>
<proteinExistence type="inferred from homology"/>
<dbReference type="InterPro" id="IPR036322">
    <property type="entry name" value="WD40_repeat_dom_sf"/>
</dbReference>
<organism evidence="10 11">
    <name type="scientific">Octopus sinensis</name>
    <name type="common">East Asian common octopus</name>
    <dbReference type="NCBI Taxonomy" id="2607531"/>
    <lineage>
        <taxon>Eukaryota</taxon>
        <taxon>Metazoa</taxon>
        <taxon>Spiralia</taxon>
        <taxon>Lophotrochozoa</taxon>
        <taxon>Mollusca</taxon>
        <taxon>Cephalopoda</taxon>
        <taxon>Coleoidea</taxon>
        <taxon>Octopodiformes</taxon>
        <taxon>Octopoda</taxon>
        <taxon>Incirrata</taxon>
        <taxon>Octopodidae</taxon>
        <taxon>Octopus</taxon>
    </lineage>
</organism>
<feature type="repeat" description="WD" evidence="6">
    <location>
        <begin position="125"/>
        <end position="167"/>
    </location>
</feature>
<dbReference type="RefSeq" id="XP_029650861.1">
    <property type="nucleotide sequence ID" value="XM_029795001.2"/>
</dbReference>
<keyword evidence="4" id="KW-0175">Coiled coil</keyword>
<evidence type="ECO:0000256" key="5">
    <source>
        <dbReference type="ARBA" id="ARBA00023203"/>
    </source>
</evidence>
<evidence type="ECO:0000313" key="13">
    <source>
        <dbReference type="RefSeq" id="XP_036369141.1"/>
    </source>
</evidence>
<keyword evidence="10" id="KW-1185">Reference proteome</keyword>
<protein>
    <recommendedName>
        <fullName evidence="7">Coronin</fullName>
    </recommendedName>
</protein>
<feature type="compositionally biased region" description="Polar residues" evidence="8">
    <location>
        <begin position="483"/>
        <end position="500"/>
    </location>
</feature>
<dbReference type="RefSeq" id="XP_036369141.1">
    <property type="nucleotide sequence ID" value="XM_036513248.1"/>
</dbReference>
<dbReference type="Pfam" id="PF08953">
    <property type="entry name" value="DUF1899"/>
    <property type="match status" value="1"/>
</dbReference>
<feature type="domain" description="DUF1899" evidence="9">
    <location>
        <begin position="2"/>
        <end position="66"/>
    </location>
</feature>
<dbReference type="SMART" id="SM01166">
    <property type="entry name" value="DUF1899"/>
    <property type="match status" value="1"/>
</dbReference>
<feature type="compositionally biased region" description="Pro residues" evidence="8">
    <location>
        <begin position="451"/>
        <end position="463"/>
    </location>
</feature>
<evidence type="ECO:0000256" key="7">
    <source>
        <dbReference type="RuleBase" id="RU280818"/>
    </source>
</evidence>
<dbReference type="Pfam" id="PF00400">
    <property type="entry name" value="WD40"/>
    <property type="match status" value="2"/>
</dbReference>
<keyword evidence="3 7" id="KW-0677">Repeat</keyword>
<keyword evidence="5" id="KW-0009">Actin-binding</keyword>
<evidence type="ECO:0000256" key="3">
    <source>
        <dbReference type="ARBA" id="ARBA00022737"/>
    </source>
</evidence>
<evidence type="ECO:0000256" key="1">
    <source>
        <dbReference type="ARBA" id="ARBA00009482"/>
    </source>
</evidence>
<evidence type="ECO:0000313" key="14">
    <source>
        <dbReference type="RefSeq" id="XP_036369142.1"/>
    </source>
</evidence>
<dbReference type="PROSITE" id="PS50294">
    <property type="entry name" value="WD_REPEATS_REGION"/>
    <property type="match status" value="2"/>
</dbReference>
<accession>A0A6P7TPI5</accession>
<evidence type="ECO:0000313" key="10">
    <source>
        <dbReference type="Proteomes" id="UP000515154"/>
    </source>
</evidence>
<dbReference type="PANTHER" id="PTHR10856">
    <property type="entry name" value="CORONIN"/>
    <property type="match status" value="1"/>
</dbReference>
<dbReference type="GO" id="GO:0051015">
    <property type="term" value="F:actin filament binding"/>
    <property type="evidence" value="ECO:0007669"/>
    <property type="project" value="TreeGrafter"/>
</dbReference>
<feature type="compositionally biased region" description="Low complexity" evidence="8">
    <location>
        <begin position="430"/>
        <end position="450"/>
    </location>
</feature>
<evidence type="ECO:0000256" key="8">
    <source>
        <dbReference type="SAM" id="MobiDB-lite"/>
    </source>
</evidence>
<dbReference type="Pfam" id="PF16300">
    <property type="entry name" value="WD40_4"/>
    <property type="match status" value="1"/>
</dbReference>
<feature type="repeat" description="WD" evidence="6">
    <location>
        <begin position="75"/>
        <end position="107"/>
    </location>
</feature>
<dbReference type="RefSeq" id="XP_036369142.1">
    <property type="nucleotide sequence ID" value="XM_036513249.1"/>
</dbReference>
<dbReference type="SMART" id="SM00320">
    <property type="entry name" value="WD40"/>
    <property type="match status" value="4"/>
</dbReference>
<evidence type="ECO:0000313" key="12">
    <source>
        <dbReference type="RefSeq" id="XP_029650862.1"/>
    </source>
</evidence>